<sequence>MATTTLMMSDAEHIHDVDIRLPSASRRASLRAQAKPDKPGSPSSPSRKNRKKKKKDGFNSTFGKIRAIDPLAEENKKHLENMEKGFLELLDLHNTMELSSLCGMIGLKIERKTKNVEKKELISGYIRDLCEKGTPPDQVYISVLKHMWEGTLFEYLRAKGQPLHSTENDPRGFVIAYWRKMTKTIVPFDPYYIPQNLQKRAKSDKRSDDIVAIMDTMEAKEMNVKAAEHKIRREHDYTNVLTYLQSVTSLHNTEKEGRNYLIGEVEMCRAKVGHAEESVSMLNSQLTELENRHEYVKQNWVDNLAHAEFVGGEYFDQMVNDAGDKQFLNNLLRRQLLDVRSSGDENFPGEEPDNEEEDAKIARAKSDATARANSYEEIENIEESEQLVRRLGVRNRRERHALKMELKESLLRETKLKAELEQTTDKLEDETERADEAEDHLYALRAQNDQFKDRVAQREATIETEANEYFDLAAQSAYEESDLSKKVQSVVPLLMGLMNGGGGGDLDVVKDSAKVLQGLGLLTAEGMAEHVENVTMMKEEMAQREAEIMATVKRAKTPKGKGRGGKEGGGGGGGGGKGKKAGGGQAKKTKKKK</sequence>
<dbReference type="AlphaFoldDB" id="A0A9W7BAW6"/>
<organism evidence="3 4">
    <name type="scientific">Triparma verrucosa</name>
    <dbReference type="NCBI Taxonomy" id="1606542"/>
    <lineage>
        <taxon>Eukaryota</taxon>
        <taxon>Sar</taxon>
        <taxon>Stramenopiles</taxon>
        <taxon>Ochrophyta</taxon>
        <taxon>Bolidophyceae</taxon>
        <taxon>Parmales</taxon>
        <taxon>Triparmaceae</taxon>
        <taxon>Triparma</taxon>
    </lineage>
</organism>
<gene>
    <name evidence="3" type="ORF">TrVE_jg2219</name>
</gene>
<proteinExistence type="predicted"/>
<comment type="caution">
    <text evidence="3">The sequence shown here is derived from an EMBL/GenBank/DDBJ whole genome shotgun (WGS) entry which is preliminary data.</text>
</comment>
<feature type="compositionally biased region" description="Gly residues" evidence="2">
    <location>
        <begin position="567"/>
        <end position="585"/>
    </location>
</feature>
<evidence type="ECO:0000313" key="4">
    <source>
        <dbReference type="Proteomes" id="UP001165160"/>
    </source>
</evidence>
<feature type="region of interest" description="Disordered" evidence="2">
    <location>
        <begin position="1"/>
        <end position="59"/>
    </location>
</feature>
<keyword evidence="1" id="KW-0175">Coiled coil</keyword>
<keyword evidence="4" id="KW-1185">Reference proteome</keyword>
<accession>A0A9W7BAW6</accession>
<reference evidence="4" key="1">
    <citation type="journal article" date="2023" name="Commun. Biol.">
        <title>Genome analysis of Parmales, the sister group of diatoms, reveals the evolutionary specialization of diatoms from phago-mixotrophs to photoautotrophs.</title>
        <authorList>
            <person name="Ban H."/>
            <person name="Sato S."/>
            <person name="Yoshikawa S."/>
            <person name="Yamada K."/>
            <person name="Nakamura Y."/>
            <person name="Ichinomiya M."/>
            <person name="Sato N."/>
            <person name="Blanc-Mathieu R."/>
            <person name="Endo H."/>
            <person name="Kuwata A."/>
            <person name="Ogata H."/>
        </authorList>
    </citation>
    <scope>NUCLEOTIDE SEQUENCE [LARGE SCALE GENOMIC DNA]</scope>
    <source>
        <strain evidence="4">NIES 3699</strain>
    </source>
</reference>
<dbReference type="EMBL" id="BRXX01000070">
    <property type="protein sequence ID" value="GMH87276.1"/>
    <property type="molecule type" value="Genomic_DNA"/>
</dbReference>
<feature type="compositionally biased region" description="Basic and acidic residues" evidence="2">
    <location>
        <begin position="10"/>
        <end position="19"/>
    </location>
</feature>
<dbReference type="Proteomes" id="UP001165160">
    <property type="component" value="Unassembled WGS sequence"/>
</dbReference>
<feature type="region of interest" description="Disordered" evidence="2">
    <location>
        <begin position="341"/>
        <end position="360"/>
    </location>
</feature>
<name>A0A9W7BAW6_9STRA</name>
<feature type="compositionally biased region" description="Low complexity" evidence="2">
    <location>
        <begin position="23"/>
        <end position="32"/>
    </location>
</feature>
<protein>
    <submittedName>
        <fullName evidence="3">Uncharacterized protein</fullName>
    </submittedName>
</protein>
<feature type="region of interest" description="Disordered" evidence="2">
    <location>
        <begin position="551"/>
        <end position="593"/>
    </location>
</feature>
<feature type="compositionally biased region" description="Acidic residues" evidence="2">
    <location>
        <begin position="347"/>
        <end position="358"/>
    </location>
</feature>
<feature type="coiled-coil region" evidence="1">
    <location>
        <begin position="272"/>
        <end position="299"/>
    </location>
</feature>
<evidence type="ECO:0000313" key="3">
    <source>
        <dbReference type="EMBL" id="GMH87276.1"/>
    </source>
</evidence>
<feature type="compositionally biased region" description="Basic residues" evidence="2">
    <location>
        <begin position="553"/>
        <end position="563"/>
    </location>
</feature>
<feature type="coiled-coil region" evidence="1">
    <location>
        <begin position="403"/>
        <end position="454"/>
    </location>
</feature>
<evidence type="ECO:0000256" key="1">
    <source>
        <dbReference type="SAM" id="Coils"/>
    </source>
</evidence>
<evidence type="ECO:0000256" key="2">
    <source>
        <dbReference type="SAM" id="MobiDB-lite"/>
    </source>
</evidence>